<dbReference type="PANTHER" id="PTHR24321">
    <property type="entry name" value="DEHYDROGENASES, SHORT CHAIN"/>
    <property type="match status" value="1"/>
</dbReference>
<proteinExistence type="inferred from homology"/>
<dbReference type="InterPro" id="IPR036291">
    <property type="entry name" value="NAD(P)-bd_dom_sf"/>
</dbReference>
<dbReference type="CDD" id="cd05233">
    <property type="entry name" value="SDR_c"/>
    <property type="match status" value="1"/>
</dbReference>
<dbReference type="InterPro" id="IPR057326">
    <property type="entry name" value="KR_dom"/>
</dbReference>
<keyword evidence="2" id="KW-0560">Oxidoreductase</keyword>
<dbReference type="InterPro" id="IPR002347">
    <property type="entry name" value="SDR_fam"/>
</dbReference>
<dbReference type="PRINTS" id="PR00081">
    <property type="entry name" value="GDHRDH"/>
</dbReference>
<dbReference type="SUPFAM" id="SSF51735">
    <property type="entry name" value="NAD(P)-binding Rossmann-fold domains"/>
    <property type="match status" value="1"/>
</dbReference>
<name>A0ABN2W085_9ACTN</name>
<dbReference type="Pfam" id="PF13561">
    <property type="entry name" value="adh_short_C2"/>
    <property type="match status" value="1"/>
</dbReference>
<evidence type="ECO:0000256" key="2">
    <source>
        <dbReference type="ARBA" id="ARBA00023002"/>
    </source>
</evidence>
<keyword evidence="5" id="KW-1185">Reference proteome</keyword>
<accession>A0ABN2W085</accession>
<dbReference type="Proteomes" id="UP001500016">
    <property type="component" value="Unassembled WGS sequence"/>
</dbReference>
<comment type="caution">
    <text evidence="4">The sequence shown here is derived from an EMBL/GenBank/DDBJ whole genome shotgun (WGS) entry which is preliminary data.</text>
</comment>
<evidence type="ECO:0000313" key="4">
    <source>
        <dbReference type="EMBL" id="GAA2079508.1"/>
    </source>
</evidence>
<evidence type="ECO:0000259" key="3">
    <source>
        <dbReference type="SMART" id="SM00822"/>
    </source>
</evidence>
<evidence type="ECO:0000313" key="5">
    <source>
        <dbReference type="Proteomes" id="UP001500016"/>
    </source>
</evidence>
<protein>
    <submittedName>
        <fullName evidence="4">SDR family oxidoreductase</fullName>
    </submittedName>
</protein>
<dbReference type="EMBL" id="BAAAPE010000009">
    <property type="protein sequence ID" value="GAA2079508.1"/>
    <property type="molecule type" value="Genomic_DNA"/>
</dbReference>
<dbReference type="SMART" id="SM00822">
    <property type="entry name" value="PKS_KR"/>
    <property type="match status" value="1"/>
</dbReference>
<sequence>MSADTRRFIGRTAVVTGAAAGIGAATAARLAAEGASVVVADIDARRAAETTESLAADGGTAVPVAADVAREEGWATVLEAARPLGPVGVLVSNAVAVEVAPAHETSPDSWHRQLDVGLTAAFLGFRACLPELRAERGAAVLVSSVHAHHGIPGHPAYAAAKGGLLSLCGQLAVEYGPEVRVNAVLPGPVLTRLWDRVPEDERRASAAETAAGRLGDPDEVAAAIAFLASPEASFVTGASLVVDGGWSVVKSSA</sequence>
<evidence type="ECO:0000256" key="1">
    <source>
        <dbReference type="ARBA" id="ARBA00006484"/>
    </source>
</evidence>
<dbReference type="PANTHER" id="PTHR24321:SF14">
    <property type="entry name" value="SHORT-CHAIN TYPE DEHYDROGENASE_REDUCTASE BLR2146-RELATED"/>
    <property type="match status" value="1"/>
</dbReference>
<feature type="domain" description="Ketoreductase" evidence="3">
    <location>
        <begin position="11"/>
        <end position="200"/>
    </location>
</feature>
<comment type="similarity">
    <text evidence="1">Belongs to the short-chain dehydrogenases/reductases (SDR) family.</text>
</comment>
<organism evidence="4 5">
    <name type="scientific">Streptomyces albiaxialis</name>
    <dbReference type="NCBI Taxonomy" id="329523"/>
    <lineage>
        <taxon>Bacteria</taxon>
        <taxon>Bacillati</taxon>
        <taxon>Actinomycetota</taxon>
        <taxon>Actinomycetes</taxon>
        <taxon>Kitasatosporales</taxon>
        <taxon>Streptomycetaceae</taxon>
        <taxon>Streptomyces</taxon>
    </lineage>
</organism>
<dbReference type="PROSITE" id="PS00061">
    <property type="entry name" value="ADH_SHORT"/>
    <property type="match status" value="1"/>
</dbReference>
<dbReference type="Gene3D" id="3.40.50.720">
    <property type="entry name" value="NAD(P)-binding Rossmann-like Domain"/>
    <property type="match status" value="1"/>
</dbReference>
<dbReference type="RefSeq" id="WP_344529479.1">
    <property type="nucleotide sequence ID" value="NZ_BAAAPE010000009.1"/>
</dbReference>
<reference evidence="4 5" key="1">
    <citation type="journal article" date="2019" name="Int. J. Syst. Evol. Microbiol.">
        <title>The Global Catalogue of Microorganisms (GCM) 10K type strain sequencing project: providing services to taxonomists for standard genome sequencing and annotation.</title>
        <authorList>
            <consortium name="The Broad Institute Genomics Platform"/>
            <consortium name="The Broad Institute Genome Sequencing Center for Infectious Disease"/>
            <person name="Wu L."/>
            <person name="Ma J."/>
        </authorList>
    </citation>
    <scope>NUCLEOTIDE SEQUENCE [LARGE SCALE GENOMIC DNA]</scope>
    <source>
        <strain evidence="4 5">JCM 15478</strain>
    </source>
</reference>
<dbReference type="InterPro" id="IPR020904">
    <property type="entry name" value="Sc_DH/Rdtase_CS"/>
</dbReference>
<gene>
    <name evidence="4" type="ORF">GCM10009801_37110</name>
</gene>